<evidence type="ECO:0000256" key="1">
    <source>
        <dbReference type="SAM" id="MobiDB-lite"/>
    </source>
</evidence>
<evidence type="ECO:0000313" key="2">
    <source>
        <dbReference type="RefSeq" id="XP_028128111.1"/>
    </source>
</evidence>
<dbReference type="InParanoid" id="A0A6P7EYN8"/>
<reference evidence="2" key="1">
    <citation type="submission" date="2025-08" db="UniProtKB">
        <authorList>
            <consortium name="RefSeq"/>
        </authorList>
    </citation>
    <scope>IDENTIFICATION</scope>
    <source>
        <tissue evidence="2">Whole insect</tissue>
    </source>
</reference>
<proteinExistence type="predicted"/>
<feature type="compositionally biased region" description="Polar residues" evidence="1">
    <location>
        <begin position="9"/>
        <end position="31"/>
    </location>
</feature>
<organism evidence="2">
    <name type="scientific">Diabrotica virgifera virgifera</name>
    <name type="common">western corn rootworm</name>
    <dbReference type="NCBI Taxonomy" id="50390"/>
    <lineage>
        <taxon>Eukaryota</taxon>
        <taxon>Metazoa</taxon>
        <taxon>Ecdysozoa</taxon>
        <taxon>Arthropoda</taxon>
        <taxon>Hexapoda</taxon>
        <taxon>Insecta</taxon>
        <taxon>Pterygota</taxon>
        <taxon>Neoptera</taxon>
        <taxon>Endopterygota</taxon>
        <taxon>Coleoptera</taxon>
        <taxon>Polyphaga</taxon>
        <taxon>Cucujiformia</taxon>
        <taxon>Chrysomeloidea</taxon>
        <taxon>Chrysomelidae</taxon>
        <taxon>Galerucinae</taxon>
        <taxon>Diabroticina</taxon>
        <taxon>Diabroticites</taxon>
        <taxon>Diabrotica</taxon>
    </lineage>
</organism>
<gene>
    <name evidence="2" type="primary">LOC114324453</name>
</gene>
<dbReference type="AlphaFoldDB" id="A0A6P7EYN8"/>
<name>A0A6P7EYN8_DIAVI</name>
<accession>A0A6P7EYN8</accession>
<feature type="region of interest" description="Disordered" evidence="1">
    <location>
        <begin position="1"/>
        <end position="31"/>
    </location>
</feature>
<dbReference type="RefSeq" id="XP_028128111.1">
    <property type="nucleotide sequence ID" value="XM_028272310.1"/>
</dbReference>
<sequence>MFGIRKCFSGSSSQPPAKIARTSSSQPPTTTAICSSLQPAAKIDSCSSSQPPAKIARRRVAVETTNPYPEYLQNLIEEKESLEITVKAVNKEELKAKDMELRIISAAVELERIYYNQTQKLRQDNKNQKKAIKNKLPEYISLAVDESFRQRLIYRVCQLDKALVKTTALKNALPRLFKINEEKNKTFSNSRRQKSI</sequence>
<protein>
    <submittedName>
        <fullName evidence="2">Uncharacterized protein LOC114324453</fullName>
    </submittedName>
</protein>